<proteinExistence type="predicted"/>
<dbReference type="EMBL" id="JAWDGP010001799">
    <property type="protein sequence ID" value="KAK3788130.1"/>
    <property type="molecule type" value="Genomic_DNA"/>
</dbReference>
<sequence length="100" mass="11657">MGVGNRSSTVAVHLVVLVTSDRLTSNQPCSTFFSETPKSWNFLENQEDRQKLRKRTKSRWSISLFNQYVVFTENNRFCERIRIVHITESTAVSEVNYLNL</sequence>
<keyword evidence="2" id="KW-1185">Reference proteome</keyword>
<reference evidence="1" key="1">
    <citation type="journal article" date="2023" name="G3 (Bethesda)">
        <title>A reference genome for the long-term kleptoplast-retaining sea slug Elysia crispata morphotype clarki.</title>
        <authorList>
            <person name="Eastman K.E."/>
            <person name="Pendleton A.L."/>
            <person name="Shaikh M.A."/>
            <person name="Suttiyut T."/>
            <person name="Ogas R."/>
            <person name="Tomko P."/>
            <person name="Gavelis G."/>
            <person name="Widhalm J.R."/>
            <person name="Wisecaver J.H."/>
        </authorList>
    </citation>
    <scope>NUCLEOTIDE SEQUENCE</scope>
    <source>
        <strain evidence="1">ECLA1</strain>
    </source>
</reference>
<dbReference type="Proteomes" id="UP001283361">
    <property type="component" value="Unassembled WGS sequence"/>
</dbReference>
<evidence type="ECO:0000313" key="2">
    <source>
        <dbReference type="Proteomes" id="UP001283361"/>
    </source>
</evidence>
<accession>A0AAE1DZK7</accession>
<dbReference type="AlphaFoldDB" id="A0AAE1DZK7"/>
<evidence type="ECO:0000313" key="1">
    <source>
        <dbReference type="EMBL" id="KAK3788130.1"/>
    </source>
</evidence>
<comment type="caution">
    <text evidence="1">The sequence shown here is derived from an EMBL/GenBank/DDBJ whole genome shotgun (WGS) entry which is preliminary data.</text>
</comment>
<gene>
    <name evidence="1" type="ORF">RRG08_063635</name>
</gene>
<organism evidence="1 2">
    <name type="scientific">Elysia crispata</name>
    <name type="common">lettuce slug</name>
    <dbReference type="NCBI Taxonomy" id="231223"/>
    <lineage>
        <taxon>Eukaryota</taxon>
        <taxon>Metazoa</taxon>
        <taxon>Spiralia</taxon>
        <taxon>Lophotrochozoa</taxon>
        <taxon>Mollusca</taxon>
        <taxon>Gastropoda</taxon>
        <taxon>Heterobranchia</taxon>
        <taxon>Euthyneura</taxon>
        <taxon>Panpulmonata</taxon>
        <taxon>Sacoglossa</taxon>
        <taxon>Placobranchoidea</taxon>
        <taxon>Plakobranchidae</taxon>
        <taxon>Elysia</taxon>
    </lineage>
</organism>
<name>A0AAE1DZK7_9GAST</name>
<protein>
    <submittedName>
        <fullName evidence="1">Uncharacterized protein</fullName>
    </submittedName>
</protein>